<dbReference type="CDD" id="cd03221">
    <property type="entry name" value="ABCF_EF-3"/>
    <property type="match status" value="2"/>
</dbReference>
<dbReference type="GO" id="GO:0005524">
    <property type="term" value="F:ATP binding"/>
    <property type="evidence" value="ECO:0007669"/>
    <property type="project" value="UniProtKB-KW"/>
</dbReference>
<evidence type="ECO:0000313" key="5">
    <source>
        <dbReference type="EMBL" id="EFW05133.1"/>
    </source>
</evidence>
<dbReference type="HOGENOM" id="CLU_000604_36_3_9"/>
<feature type="domain" description="ABC transporter" evidence="4">
    <location>
        <begin position="4"/>
        <end position="214"/>
    </location>
</feature>
<dbReference type="Pfam" id="PF00005">
    <property type="entry name" value="ABC_tran"/>
    <property type="match status" value="2"/>
</dbReference>
<dbReference type="PROSITE" id="PS50893">
    <property type="entry name" value="ABC_TRANSPORTER_2"/>
    <property type="match status" value="1"/>
</dbReference>
<dbReference type="NCBIfam" id="NF000355">
    <property type="entry name" value="ribo_prot_ABC_F"/>
    <property type="match status" value="1"/>
</dbReference>
<dbReference type="PROSITE" id="PS00211">
    <property type="entry name" value="ABC_TRANSPORTER_1"/>
    <property type="match status" value="1"/>
</dbReference>
<dbReference type="Gene3D" id="3.40.50.300">
    <property type="entry name" value="P-loop containing nucleotide triphosphate hydrolases"/>
    <property type="match status" value="2"/>
</dbReference>
<keyword evidence="6" id="KW-1185">Reference proteome</keyword>
<dbReference type="RefSeq" id="WP_008788823.1">
    <property type="nucleotide sequence ID" value="NZ_AKCB01000003.1"/>
</dbReference>
<dbReference type="InterPro" id="IPR003439">
    <property type="entry name" value="ABC_transporter-like_ATP-bd"/>
</dbReference>
<evidence type="ECO:0000256" key="1">
    <source>
        <dbReference type="ARBA" id="ARBA00022741"/>
    </source>
</evidence>
<protein>
    <submittedName>
        <fullName evidence="5">Drug resistance ABC transporter</fullName>
    </submittedName>
</protein>
<keyword evidence="3" id="KW-0175">Coiled coil</keyword>
<accession>E7GAC5</accession>
<evidence type="ECO:0000259" key="4">
    <source>
        <dbReference type="PROSITE" id="PS50893"/>
    </source>
</evidence>
<dbReference type="PANTHER" id="PTHR42855">
    <property type="entry name" value="ABC TRANSPORTER ATP-BINDING SUBUNIT"/>
    <property type="match status" value="1"/>
</dbReference>
<dbReference type="InterPro" id="IPR003593">
    <property type="entry name" value="AAA+_ATPase"/>
</dbReference>
<reference evidence="5 6" key="1">
    <citation type="submission" date="2010-12" db="EMBL/GenBank/DDBJ databases">
        <title>The Genome Sequence of Coprobacillus sp. strain 29_1.</title>
        <authorList>
            <consortium name="The Broad Institute Genome Sequencing Platform"/>
            <person name="Earl A."/>
            <person name="Ward D."/>
            <person name="Feldgarden M."/>
            <person name="Gevers D."/>
            <person name="Daigneault M."/>
            <person name="Sibley C.D."/>
            <person name="White A."/>
            <person name="Strauss J."/>
            <person name="Allen-Vercoe E."/>
            <person name="Young S.K."/>
            <person name="Zeng Q."/>
            <person name="Gargeya S."/>
            <person name="Fitzgerald M."/>
            <person name="Haas B."/>
            <person name="Abouelleil A."/>
            <person name="Alvarado L."/>
            <person name="Arachchi H.M."/>
            <person name="Berlin A."/>
            <person name="Brown A."/>
            <person name="Chapman S.B."/>
            <person name="Chen Z."/>
            <person name="Dunbar C."/>
            <person name="Freedman E."/>
            <person name="Gearin G."/>
            <person name="Gellesch M."/>
            <person name="Goldberg J."/>
            <person name="Griggs A."/>
            <person name="Gujja S."/>
            <person name="Heilman E."/>
            <person name="Heiman D."/>
            <person name="Howarth C."/>
            <person name="Larson L."/>
            <person name="Lui A."/>
            <person name="MacDonald P.J.P."/>
            <person name="Mehta T."/>
            <person name="Montmayeur A."/>
            <person name="Murphy C."/>
            <person name="Neiman D."/>
            <person name="Pearson M."/>
            <person name="Priest M."/>
            <person name="Roberts A."/>
            <person name="Saif S."/>
            <person name="Shea T."/>
            <person name="Shenoy N."/>
            <person name="Sisk P."/>
            <person name="Stolte C."/>
            <person name="Sykes S."/>
            <person name="White J."/>
            <person name="Yandava C."/>
            <person name="Nusbaum C."/>
            <person name="Birren B."/>
        </authorList>
    </citation>
    <scope>NUCLEOTIDE SEQUENCE [LARGE SCALE GENOMIC DNA]</scope>
    <source>
        <strain evidence="5 6">29_1</strain>
    </source>
</reference>
<dbReference type="GeneID" id="78231313"/>
<comment type="caution">
    <text evidence="5">The sequence shown here is derived from an EMBL/GenBank/DDBJ whole genome shotgun (WGS) entry which is preliminary data.</text>
</comment>
<sequence length="491" mass="57764">MALIQVKNLSFCYDGSYEYIFDDVSFVFDSSFKTALIGRNARGKTTFLKLLMGEYEYHGEIIKSEDCEYFPYPIEDIKQYTIDICYEIDAHLQQWELERELNFLEVDSDDVFYRPFETLSKGEQTKVLLAVLFLKHNAFLLIDEPTNHLDQSSREIVARYLKRQTGFLLVSHDRHFIDMCCDHIIAINPTSIEVMNGNFSTWYFEKQKRDEWELAQNSKLKKDIMKMEISRRRTANWSDQVEKSKIGAADKGYVGHMAAKMMKRSKNIEKRRNKAIEEKKELLKDIEEYDDLKIFPERYFQPILISFSHMSLFYENKILFEDLSFVIMNQDRVLLKGKNGCGKSSVISFILNQGVQCQGDYMIGSRLKISYVPQDCSHIIGDMDDFICSYHVDITLVKTILRKLGFSRLHFERRLEELSEGQKKKMMIAISLATSAHLYIWDEPLNYIDIFSRIQIEKLILEYQPTLLFVEHDTFFQESIATKIIDFDELI</sequence>
<dbReference type="InterPro" id="IPR051309">
    <property type="entry name" value="ABCF_ATPase"/>
</dbReference>
<keyword evidence="1" id="KW-0547">Nucleotide-binding</keyword>
<dbReference type="PANTHER" id="PTHR42855:SF2">
    <property type="entry name" value="DRUG RESISTANCE ABC TRANSPORTER,ATP-BINDING PROTEIN"/>
    <property type="match status" value="1"/>
</dbReference>
<keyword evidence="2" id="KW-0067">ATP-binding</keyword>
<dbReference type="OrthoDB" id="9760950at2"/>
<evidence type="ECO:0000313" key="6">
    <source>
        <dbReference type="Proteomes" id="UP000003157"/>
    </source>
</evidence>
<feature type="coiled-coil region" evidence="3">
    <location>
        <begin position="258"/>
        <end position="292"/>
    </location>
</feature>
<dbReference type="Proteomes" id="UP000003157">
    <property type="component" value="Unassembled WGS sequence"/>
</dbReference>
<dbReference type="STRING" id="100884.GCA_000269565_03557"/>
<dbReference type="InterPro" id="IPR017871">
    <property type="entry name" value="ABC_transporter-like_CS"/>
</dbReference>
<gene>
    <name evidence="5" type="ORF">HMPREF9488_01715</name>
</gene>
<dbReference type="SMART" id="SM00382">
    <property type="entry name" value="AAA"/>
    <property type="match status" value="2"/>
</dbReference>
<evidence type="ECO:0000256" key="3">
    <source>
        <dbReference type="SAM" id="Coils"/>
    </source>
</evidence>
<dbReference type="GO" id="GO:0016887">
    <property type="term" value="F:ATP hydrolysis activity"/>
    <property type="evidence" value="ECO:0007669"/>
    <property type="project" value="InterPro"/>
</dbReference>
<dbReference type="AlphaFoldDB" id="E7GAC5"/>
<dbReference type="InterPro" id="IPR027417">
    <property type="entry name" value="P-loop_NTPase"/>
</dbReference>
<dbReference type="SUPFAM" id="SSF52540">
    <property type="entry name" value="P-loop containing nucleoside triphosphate hydrolases"/>
    <property type="match status" value="2"/>
</dbReference>
<dbReference type="EMBL" id="ADKX01000030">
    <property type="protein sequence ID" value="EFW05133.1"/>
    <property type="molecule type" value="Genomic_DNA"/>
</dbReference>
<evidence type="ECO:0000256" key="2">
    <source>
        <dbReference type="ARBA" id="ARBA00022840"/>
    </source>
</evidence>
<dbReference type="eggNOG" id="COG0488">
    <property type="taxonomic scope" value="Bacteria"/>
</dbReference>
<proteinExistence type="predicted"/>
<organism evidence="5 6">
    <name type="scientific">Coprobacillus cateniformis</name>
    <dbReference type="NCBI Taxonomy" id="100884"/>
    <lineage>
        <taxon>Bacteria</taxon>
        <taxon>Bacillati</taxon>
        <taxon>Bacillota</taxon>
        <taxon>Erysipelotrichia</taxon>
        <taxon>Erysipelotrichales</taxon>
        <taxon>Coprobacillaceae</taxon>
        <taxon>Coprobacillus</taxon>
    </lineage>
</organism>
<name>E7GAC5_9FIRM</name>